<dbReference type="SUPFAM" id="SSF55729">
    <property type="entry name" value="Acyl-CoA N-acyltransferases (Nat)"/>
    <property type="match status" value="1"/>
</dbReference>
<dbReference type="Pfam" id="PF00583">
    <property type="entry name" value="Acetyltransf_1"/>
    <property type="match status" value="1"/>
</dbReference>
<dbReference type="GO" id="GO:0016747">
    <property type="term" value="F:acyltransferase activity, transferring groups other than amino-acyl groups"/>
    <property type="evidence" value="ECO:0007669"/>
    <property type="project" value="InterPro"/>
</dbReference>
<feature type="domain" description="N-acetyltransferase" evidence="1">
    <location>
        <begin position="36"/>
        <end position="139"/>
    </location>
</feature>
<dbReference type="InterPro" id="IPR000182">
    <property type="entry name" value="GNAT_dom"/>
</dbReference>
<dbReference type="PROSITE" id="PS51186">
    <property type="entry name" value="GNAT"/>
    <property type="match status" value="1"/>
</dbReference>
<evidence type="ECO:0000259" key="1">
    <source>
        <dbReference type="PROSITE" id="PS51186"/>
    </source>
</evidence>
<gene>
    <name evidence="2" type="ORF">S01H1_50592</name>
</gene>
<organism evidence="2">
    <name type="scientific">marine sediment metagenome</name>
    <dbReference type="NCBI Taxonomy" id="412755"/>
    <lineage>
        <taxon>unclassified sequences</taxon>
        <taxon>metagenomes</taxon>
        <taxon>ecological metagenomes</taxon>
    </lineage>
</organism>
<dbReference type="InterPro" id="IPR016181">
    <property type="entry name" value="Acyl_CoA_acyltransferase"/>
</dbReference>
<dbReference type="CDD" id="cd04301">
    <property type="entry name" value="NAT_SF"/>
    <property type="match status" value="1"/>
</dbReference>
<dbReference type="AlphaFoldDB" id="X0WUS7"/>
<evidence type="ECO:0000313" key="2">
    <source>
        <dbReference type="EMBL" id="GAG16451.1"/>
    </source>
</evidence>
<protein>
    <recommendedName>
        <fullName evidence="1">N-acetyltransferase domain-containing protein</fullName>
    </recommendedName>
</protein>
<name>X0WUS7_9ZZZZ</name>
<proteinExistence type="predicted"/>
<dbReference type="EMBL" id="BARS01032603">
    <property type="protein sequence ID" value="GAG16451.1"/>
    <property type="molecule type" value="Genomic_DNA"/>
</dbReference>
<dbReference type="Gene3D" id="3.40.630.30">
    <property type="match status" value="1"/>
</dbReference>
<sequence length="139" mass="15732">MLLRGWQIVKIDFQPAALAALDSEPVPTTGVLHMTVTIRRLGSTDRTGWEPLFQGYLTFYESSLTSDVIDETWRRLLSGDPQYHLGLCAVDADGRLIGIAHILFHRSTWSKTHYCYLEDLFVMPQIRAKGVGRQLIEAV</sequence>
<accession>X0WUS7</accession>
<comment type="caution">
    <text evidence="2">The sequence shown here is derived from an EMBL/GenBank/DDBJ whole genome shotgun (WGS) entry which is preliminary data.</text>
</comment>
<reference evidence="2" key="1">
    <citation type="journal article" date="2014" name="Front. Microbiol.">
        <title>High frequency of phylogenetically diverse reductive dehalogenase-homologous genes in deep subseafloor sedimentary metagenomes.</title>
        <authorList>
            <person name="Kawai M."/>
            <person name="Futagami T."/>
            <person name="Toyoda A."/>
            <person name="Takaki Y."/>
            <person name="Nishi S."/>
            <person name="Hori S."/>
            <person name="Arai W."/>
            <person name="Tsubouchi T."/>
            <person name="Morono Y."/>
            <person name="Uchiyama I."/>
            <person name="Ito T."/>
            <person name="Fujiyama A."/>
            <person name="Inagaki F."/>
            <person name="Takami H."/>
        </authorList>
    </citation>
    <scope>NUCLEOTIDE SEQUENCE</scope>
    <source>
        <strain evidence="2">Expedition CK06-06</strain>
    </source>
</reference>
<feature type="non-terminal residue" evidence="2">
    <location>
        <position position="139"/>
    </location>
</feature>